<reference evidence="1 2" key="1">
    <citation type="submission" date="2019-02" db="EMBL/GenBank/DDBJ databases">
        <title>Planctomycetal bacteria perform biofilm scaping via a novel small molecule.</title>
        <authorList>
            <person name="Jeske O."/>
            <person name="Boedeker C."/>
            <person name="Wiegand S."/>
            <person name="Breitling P."/>
            <person name="Kallscheuer N."/>
            <person name="Jogler M."/>
            <person name="Rohde M."/>
            <person name="Petersen J."/>
            <person name="Medema M.H."/>
            <person name="Surup F."/>
            <person name="Jogler C."/>
        </authorList>
    </citation>
    <scope>NUCLEOTIDE SEQUENCE [LARGE SCALE GENOMIC DNA]</scope>
    <source>
        <strain evidence="1 2">Mal15</strain>
    </source>
</reference>
<gene>
    <name evidence="1" type="ORF">Mal15_44380</name>
</gene>
<dbReference type="RefSeq" id="WP_147869623.1">
    <property type="nucleotide sequence ID" value="NZ_CP036264.1"/>
</dbReference>
<accession>A0A5B9MNC5</accession>
<dbReference type="Proteomes" id="UP000321353">
    <property type="component" value="Chromosome"/>
</dbReference>
<proteinExistence type="predicted"/>
<dbReference type="KEGG" id="smam:Mal15_44380"/>
<dbReference type="AlphaFoldDB" id="A0A5B9MNC5"/>
<keyword evidence="2" id="KW-1185">Reference proteome</keyword>
<protein>
    <submittedName>
        <fullName evidence="1">Uncharacterized protein</fullName>
    </submittedName>
</protein>
<evidence type="ECO:0000313" key="1">
    <source>
        <dbReference type="EMBL" id="QEG00368.1"/>
    </source>
</evidence>
<sequence>MSTPKSQAVAQLIQGLKQDRDELKLKVHLGKMELQQEWQILADQLDELSHRYDPLKDAVEETAEEVWDSFKMVGGEIREGFKRIRKAL</sequence>
<dbReference type="EMBL" id="CP036264">
    <property type="protein sequence ID" value="QEG00368.1"/>
    <property type="molecule type" value="Genomic_DNA"/>
</dbReference>
<name>A0A5B9MNC5_9BACT</name>
<organism evidence="1 2">
    <name type="scientific">Stieleria maiorica</name>
    <dbReference type="NCBI Taxonomy" id="2795974"/>
    <lineage>
        <taxon>Bacteria</taxon>
        <taxon>Pseudomonadati</taxon>
        <taxon>Planctomycetota</taxon>
        <taxon>Planctomycetia</taxon>
        <taxon>Pirellulales</taxon>
        <taxon>Pirellulaceae</taxon>
        <taxon>Stieleria</taxon>
    </lineage>
</organism>
<evidence type="ECO:0000313" key="2">
    <source>
        <dbReference type="Proteomes" id="UP000321353"/>
    </source>
</evidence>